<evidence type="ECO:0000313" key="2">
    <source>
        <dbReference type="Proteomes" id="UP000617951"/>
    </source>
</evidence>
<accession>A0A926DGK7</accession>
<organism evidence="1 2">
    <name type="scientific">Guopingia tenuis</name>
    <dbReference type="NCBI Taxonomy" id="2763656"/>
    <lineage>
        <taxon>Bacteria</taxon>
        <taxon>Bacillati</taxon>
        <taxon>Bacillota</taxon>
        <taxon>Clostridia</taxon>
        <taxon>Christensenellales</taxon>
        <taxon>Christensenellaceae</taxon>
        <taxon>Guopingia</taxon>
    </lineage>
</organism>
<comment type="caution">
    <text evidence="1">The sequence shown here is derived from an EMBL/GenBank/DDBJ whole genome shotgun (WGS) entry which is preliminary data.</text>
</comment>
<gene>
    <name evidence="1" type="ORF">H8693_06295</name>
</gene>
<sequence length="134" mass="15710">MVHEAMACLLNLLEQRAALEKKKRGWEILLDGRERLGCLFAQTEALVFCHGICRPFPYRAYKRPEKLAHALYGQLLLFLDRTVRFSYLYQEGERKKVALFAMDTGEKLAEVQLGRLNRGPRVVHEEIVRFARRY</sequence>
<name>A0A926DGK7_9FIRM</name>
<reference evidence="1" key="1">
    <citation type="submission" date="2020-08" db="EMBL/GenBank/DDBJ databases">
        <title>Genome public.</title>
        <authorList>
            <person name="Liu C."/>
            <person name="Sun Q."/>
        </authorList>
    </citation>
    <scope>NUCLEOTIDE SEQUENCE</scope>
    <source>
        <strain evidence="1">NSJ-63</strain>
    </source>
</reference>
<evidence type="ECO:0000313" key="1">
    <source>
        <dbReference type="EMBL" id="MBC8538540.1"/>
    </source>
</evidence>
<dbReference type="AlphaFoldDB" id="A0A926DGK7"/>
<dbReference type="Proteomes" id="UP000617951">
    <property type="component" value="Unassembled WGS sequence"/>
</dbReference>
<dbReference type="EMBL" id="JACRSS010000002">
    <property type="protein sequence ID" value="MBC8538540.1"/>
    <property type="molecule type" value="Genomic_DNA"/>
</dbReference>
<keyword evidence="2" id="KW-1185">Reference proteome</keyword>
<protein>
    <submittedName>
        <fullName evidence="1">Uncharacterized protein</fullName>
    </submittedName>
</protein>
<proteinExistence type="predicted"/>
<dbReference type="RefSeq" id="WP_249280285.1">
    <property type="nucleotide sequence ID" value="NZ_JACRSS010000002.1"/>
</dbReference>